<reference evidence="3" key="1">
    <citation type="submission" date="2016-12" db="EMBL/GenBank/DDBJ databases">
        <title>Comparative genomics of four Isosphaeraceae planctomycetes: a common pool of plasmids and glycoside hydrolase genes.</title>
        <authorList>
            <person name="Ivanova A."/>
        </authorList>
    </citation>
    <scope>NUCLEOTIDE SEQUENCE [LARGE SCALE GENOMIC DNA]</scope>
    <source>
        <strain evidence="3">PX4</strain>
    </source>
</reference>
<evidence type="ECO:0000259" key="1">
    <source>
        <dbReference type="SMART" id="SM00729"/>
    </source>
</evidence>
<dbReference type="KEGG" id="pbor:BSF38_00922"/>
<sequence length="296" mass="33158">MDPLRPYAFLAETEPGPDGEPVDVATIFLANRECPWRCLMCDLWRNTLEETVPAGAIAAQISHALENLPPRTSGRSALKLYNAGSFFDPHAIPVDEYPAIAHLTAPFDRTIVECHPALVGPRSLEFRDLLSGRLEVALGLETVHPEVLERLNKRMTLDQFRRAAEFLHNEIIDLRVFILVRPPWLSEQEGIEWARRSLDFAFDCRATVCSLIPTRPGNGAMESLLAAGEFARPSLNSLESSLEYGLSLRAGRVFADLWDVDQFIRCADCSERRIQRIEGMNATQTIPARIQCDQCG</sequence>
<dbReference type="GO" id="GO:0051536">
    <property type="term" value="F:iron-sulfur cluster binding"/>
    <property type="evidence" value="ECO:0007669"/>
    <property type="project" value="InterPro"/>
</dbReference>
<dbReference type="AlphaFoldDB" id="A0A1U7CKR8"/>
<dbReference type="Proteomes" id="UP000186309">
    <property type="component" value="Chromosome"/>
</dbReference>
<dbReference type="InterPro" id="IPR006638">
    <property type="entry name" value="Elp3/MiaA/NifB-like_rSAM"/>
</dbReference>
<organism evidence="2 3">
    <name type="scientific">Paludisphaera borealis</name>
    <dbReference type="NCBI Taxonomy" id="1387353"/>
    <lineage>
        <taxon>Bacteria</taxon>
        <taxon>Pseudomonadati</taxon>
        <taxon>Planctomycetota</taxon>
        <taxon>Planctomycetia</taxon>
        <taxon>Isosphaerales</taxon>
        <taxon>Isosphaeraceae</taxon>
        <taxon>Paludisphaera</taxon>
    </lineage>
</organism>
<proteinExistence type="predicted"/>
<gene>
    <name evidence="2" type="ORF">BSF38_00922</name>
</gene>
<dbReference type="InterPro" id="IPR005909">
    <property type="entry name" value="RaSEA"/>
</dbReference>
<keyword evidence="3" id="KW-1185">Reference proteome</keyword>
<dbReference type="SMART" id="SM00729">
    <property type="entry name" value="Elp3"/>
    <property type="match status" value="1"/>
</dbReference>
<accession>A0A1U7CKR8</accession>
<name>A0A1U7CKR8_9BACT</name>
<evidence type="ECO:0000313" key="2">
    <source>
        <dbReference type="EMBL" id="APW59498.1"/>
    </source>
</evidence>
<dbReference type="EMBL" id="CP019082">
    <property type="protein sequence ID" value="APW59498.1"/>
    <property type="molecule type" value="Genomic_DNA"/>
</dbReference>
<protein>
    <recommendedName>
        <fullName evidence="1">Elp3/MiaA/NifB-like radical SAM core domain-containing protein</fullName>
    </recommendedName>
</protein>
<dbReference type="STRING" id="1387353.BSF38_00922"/>
<evidence type="ECO:0000313" key="3">
    <source>
        <dbReference type="Proteomes" id="UP000186309"/>
    </source>
</evidence>
<dbReference type="InterPro" id="IPR058240">
    <property type="entry name" value="rSAM_sf"/>
</dbReference>
<dbReference type="PIRSF" id="PIRSF004954">
    <property type="entry name" value="Radical_SAM"/>
    <property type="match status" value="1"/>
</dbReference>
<dbReference type="GO" id="GO:0003824">
    <property type="term" value="F:catalytic activity"/>
    <property type="evidence" value="ECO:0007669"/>
    <property type="project" value="InterPro"/>
</dbReference>
<feature type="domain" description="Elp3/MiaA/NifB-like radical SAM core" evidence="1">
    <location>
        <begin position="24"/>
        <end position="244"/>
    </location>
</feature>
<dbReference type="SUPFAM" id="SSF102114">
    <property type="entry name" value="Radical SAM enzymes"/>
    <property type="match status" value="1"/>
</dbReference>